<dbReference type="Proteomes" id="UP000266305">
    <property type="component" value="Unassembled WGS sequence"/>
</dbReference>
<accession>A0AAX1UHJ2</accession>
<dbReference type="RefSeq" id="WP_002719315.1">
    <property type="nucleotide sequence ID" value="NZ_QWGP01000023.1"/>
</dbReference>
<organism evidence="2 3">
    <name type="scientific">Cereibacter sphaeroides</name>
    <name type="common">Rhodobacter sphaeroides</name>
    <dbReference type="NCBI Taxonomy" id="1063"/>
    <lineage>
        <taxon>Bacteria</taxon>
        <taxon>Pseudomonadati</taxon>
        <taxon>Pseudomonadota</taxon>
        <taxon>Alphaproteobacteria</taxon>
        <taxon>Rhodobacterales</taxon>
        <taxon>Paracoccaceae</taxon>
        <taxon>Cereibacter</taxon>
    </lineage>
</organism>
<dbReference type="AlphaFoldDB" id="A0AAX1UHJ2"/>
<evidence type="ECO:0000259" key="1">
    <source>
        <dbReference type="SMART" id="SM00014"/>
    </source>
</evidence>
<dbReference type="SMART" id="SM00014">
    <property type="entry name" value="acidPPc"/>
    <property type="match status" value="1"/>
</dbReference>
<dbReference type="Pfam" id="PF01569">
    <property type="entry name" value="PAP2"/>
    <property type="match status" value="1"/>
</dbReference>
<evidence type="ECO:0000313" key="2">
    <source>
        <dbReference type="EMBL" id="RHZ92562.1"/>
    </source>
</evidence>
<dbReference type="InterPro" id="IPR000326">
    <property type="entry name" value="PAP2/HPO"/>
</dbReference>
<dbReference type="EMBL" id="QWGP01000023">
    <property type="protein sequence ID" value="RHZ92562.1"/>
    <property type="molecule type" value="Genomic_DNA"/>
</dbReference>
<sequence>MLASLAALDLHISLFVNSAMGSLPTFDQLLHIVERNSLFKGVFSMMLFWGLWFAASRDVARTHARLLATLVVAVLAVAVGRTLAMVLPYRPRPIHDPDLGFLLHSGLSHETLDGWSSMPSDHAVLYFALATGIFLAHRAVGVVALLHAIFIICLPRIYFGLHYTGDIVAGAIIGIAMAVVLVPFLARQFQRLDLPGYAASHGALFYPAVFFVTWQVALMFGPVRDLLRDLAAALA</sequence>
<dbReference type="PANTHER" id="PTHR14969:SF13">
    <property type="entry name" value="AT30094P"/>
    <property type="match status" value="1"/>
</dbReference>
<feature type="domain" description="Phosphatidic acid phosphatase type 2/haloperoxidase" evidence="1">
    <location>
        <begin position="65"/>
        <end position="182"/>
    </location>
</feature>
<gene>
    <name evidence="2" type="ORF">D1114_17360</name>
</gene>
<reference evidence="2 3" key="1">
    <citation type="submission" date="2018-08" db="EMBL/GenBank/DDBJ databases">
        <title>Draft genome sequence of Rhodobacter sphaeroides FY.</title>
        <authorList>
            <person name="Rayyan A."/>
            <person name="Meyer T.E."/>
            <person name="Kyndt J.A."/>
        </authorList>
    </citation>
    <scope>NUCLEOTIDE SEQUENCE [LARGE SCALE GENOMIC DNA]</scope>
    <source>
        <strain evidence="2 3">FY</strain>
    </source>
</reference>
<dbReference type="Gene3D" id="1.20.144.10">
    <property type="entry name" value="Phosphatidic acid phosphatase type 2/haloperoxidase"/>
    <property type="match status" value="1"/>
</dbReference>
<dbReference type="PANTHER" id="PTHR14969">
    <property type="entry name" value="SPHINGOSINE-1-PHOSPHATE PHOSPHOHYDROLASE"/>
    <property type="match status" value="1"/>
</dbReference>
<protein>
    <submittedName>
        <fullName evidence="2">Phosphatase PAP2 family protein</fullName>
    </submittedName>
</protein>
<dbReference type="InterPro" id="IPR036938">
    <property type="entry name" value="PAP2/HPO_sf"/>
</dbReference>
<dbReference type="SUPFAM" id="SSF48317">
    <property type="entry name" value="Acid phosphatase/Vanadium-dependent haloperoxidase"/>
    <property type="match status" value="1"/>
</dbReference>
<name>A0AAX1UHJ2_CERSP</name>
<proteinExistence type="predicted"/>
<comment type="caution">
    <text evidence="2">The sequence shown here is derived from an EMBL/GenBank/DDBJ whole genome shotgun (WGS) entry which is preliminary data.</text>
</comment>
<evidence type="ECO:0000313" key="3">
    <source>
        <dbReference type="Proteomes" id="UP000266305"/>
    </source>
</evidence>